<accession>A0A163Z1B8</accession>
<name>A0A163Z1B8_9BRAD</name>
<evidence type="ECO:0000313" key="2">
    <source>
        <dbReference type="EMBL" id="QND69810.1"/>
    </source>
</evidence>
<evidence type="ECO:0000313" key="1">
    <source>
        <dbReference type="EMBL" id="KZD22808.1"/>
    </source>
</evidence>
<dbReference type="EMBL" id="LVYV01000014">
    <property type="protein sequence ID" value="KZD22808.1"/>
    <property type="molecule type" value="Genomic_DNA"/>
</dbReference>
<organism evidence="1 3">
    <name type="scientific">Tardiphaga robiniae</name>
    <dbReference type="NCBI Taxonomy" id="943830"/>
    <lineage>
        <taxon>Bacteria</taxon>
        <taxon>Pseudomonadati</taxon>
        <taxon>Pseudomonadota</taxon>
        <taxon>Alphaproteobacteria</taxon>
        <taxon>Hyphomicrobiales</taxon>
        <taxon>Nitrobacteraceae</taxon>
        <taxon>Tardiphaga</taxon>
    </lineage>
</organism>
<dbReference type="EMBL" id="CP050292">
    <property type="protein sequence ID" value="QND69810.1"/>
    <property type="molecule type" value="Genomic_DNA"/>
</dbReference>
<protein>
    <submittedName>
        <fullName evidence="1">Uncharacterized protein</fullName>
    </submittedName>
</protein>
<keyword evidence="3" id="KW-1185">Reference proteome</keyword>
<sequence>MTRTVPGEFTEEWLLKAIDTVSFCIVEDGAVYAPILERLENELELIRRKDDVVARARRNVELRNQRLAEARP</sequence>
<evidence type="ECO:0000313" key="3">
    <source>
        <dbReference type="Proteomes" id="UP000076574"/>
    </source>
</evidence>
<reference evidence="4" key="2">
    <citation type="journal article" date="2020" name="Mol. Plant Microbe">
        <title>Rhizobial microsymbionts of the narrowly endemic Oxytropis species growing in Kamchatka are characterized by significant genetic diversity and possess a set of genes that are associated with T3SS and T6SS secretion systems and can affect the development of symbiosis.</title>
        <authorList>
            <person name="Safronova V."/>
            <person name="Guro P."/>
            <person name="Sazanova A."/>
            <person name="Kuznetsova I."/>
            <person name="Belimov A."/>
            <person name="Yakubov V."/>
            <person name="Chirak E."/>
            <person name="Afonin A."/>
            <person name="Gogolev Y."/>
            <person name="Andronov E."/>
            <person name="Tikhonovich I."/>
        </authorList>
    </citation>
    <scope>NUCLEOTIDE SEQUENCE [LARGE SCALE GENOMIC DNA]</scope>
    <source>
        <strain evidence="4">581</strain>
    </source>
</reference>
<dbReference type="Proteomes" id="UP000076574">
    <property type="component" value="Unassembled WGS sequence"/>
</dbReference>
<dbReference type="RefSeq" id="WP_068733976.1">
    <property type="nucleotide sequence ID" value="NZ_CP050292.1"/>
</dbReference>
<dbReference type="Proteomes" id="UP000515291">
    <property type="component" value="Chromosome"/>
</dbReference>
<dbReference type="KEGG" id="trb:HB776_31080"/>
<reference evidence="2" key="3">
    <citation type="journal article" date="2020" name="Mol. Plant Microbe Interact.">
        <title>Complete genome sequences of four natural Pseudomonas isolates that catabolize a wide range of aromatic compounds relevant to lignin valorization.</title>
        <authorList>
            <person name="Hatmaker E.A."/>
            <person name="Presle G."/>
            <person name="Cannon O."/>
            <person name="Guss A.M."/>
            <person name="Elkins J.G."/>
        </authorList>
    </citation>
    <scope>NUCLEOTIDE SEQUENCE</scope>
    <source>
        <strain evidence="2">581</strain>
    </source>
</reference>
<dbReference type="AlphaFoldDB" id="A0A163Z1B8"/>
<reference evidence="1 3" key="1">
    <citation type="submission" date="2016-03" db="EMBL/GenBank/DDBJ databases">
        <title>Microsymbionts genomes from the relict species Vavilovia formosa (Stev.) Fed.</title>
        <authorList>
            <person name="Kopat V."/>
            <person name="Chirak E."/>
            <person name="Kimeklis A."/>
            <person name="Andronov E."/>
        </authorList>
    </citation>
    <scope>NUCLEOTIDE SEQUENCE [LARGE SCALE GENOMIC DNA]</scope>
    <source>
        <strain evidence="1 3">Vaf07</strain>
    </source>
</reference>
<gene>
    <name evidence="1" type="ORF">A4A58_28120</name>
    <name evidence="2" type="ORF">HB776_31080</name>
</gene>
<proteinExistence type="predicted"/>
<evidence type="ECO:0000313" key="4">
    <source>
        <dbReference type="Proteomes" id="UP000515291"/>
    </source>
</evidence>